<keyword evidence="1" id="KW-0472">Membrane</keyword>
<evidence type="ECO:0000256" key="1">
    <source>
        <dbReference type="SAM" id="Phobius"/>
    </source>
</evidence>
<protein>
    <recommendedName>
        <fullName evidence="4">VWFA domain-containing protein</fullName>
    </recommendedName>
</protein>
<name>A0A2S8FRP9_9BACT</name>
<evidence type="ECO:0000313" key="2">
    <source>
        <dbReference type="EMBL" id="PQO34853.1"/>
    </source>
</evidence>
<feature type="transmembrane region" description="Helical" evidence="1">
    <location>
        <begin position="88"/>
        <end position="107"/>
    </location>
</feature>
<evidence type="ECO:0008006" key="4">
    <source>
        <dbReference type="Google" id="ProtNLM"/>
    </source>
</evidence>
<keyword evidence="1" id="KW-0812">Transmembrane</keyword>
<keyword evidence="1" id="KW-1133">Transmembrane helix</keyword>
<dbReference type="OrthoDB" id="290391at2"/>
<reference evidence="2 3" key="1">
    <citation type="submission" date="2018-02" db="EMBL/GenBank/DDBJ databases">
        <title>Comparative genomes isolates from brazilian mangrove.</title>
        <authorList>
            <person name="Araujo J.E."/>
            <person name="Taketani R.G."/>
            <person name="Silva M.C.P."/>
            <person name="Loureco M.V."/>
            <person name="Andreote F.D."/>
        </authorList>
    </citation>
    <scope>NUCLEOTIDE SEQUENCE [LARGE SCALE GENOMIC DNA]</scope>
    <source>
        <strain evidence="2 3">Hex-1 MGV</strain>
    </source>
</reference>
<organism evidence="2 3">
    <name type="scientific">Blastopirellula marina</name>
    <dbReference type="NCBI Taxonomy" id="124"/>
    <lineage>
        <taxon>Bacteria</taxon>
        <taxon>Pseudomonadati</taxon>
        <taxon>Planctomycetota</taxon>
        <taxon>Planctomycetia</taxon>
        <taxon>Pirellulales</taxon>
        <taxon>Pirellulaceae</taxon>
        <taxon>Blastopirellula</taxon>
    </lineage>
</organism>
<comment type="caution">
    <text evidence="2">The sequence shown here is derived from an EMBL/GenBank/DDBJ whole genome shotgun (WGS) entry which is preliminary data.</text>
</comment>
<dbReference type="AlphaFoldDB" id="A0A2S8FRP9"/>
<dbReference type="RefSeq" id="WP_105330583.1">
    <property type="nucleotide sequence ID" value="NZ_PUHY01000010.1"/>
</dbReference>
<sequence>MNPSDREFELDQQLRNVPVPRDLVARLKSIPDSTEIEAAIDAELNAVAVPQDFTHKLHQIAATSEPVSLSEPQPTDASRHRPARWVSTIWSVAAVLLVAIGVSWFVYTLSNNNLAKQDLDSPFPTNTHTAITPDSEPQLAWLDSFGPESNEQRLLDAPLPSSDELALLGSQLELPDAPDNSPASNLRIRSLSDQLPSDPLASTFLMRFQPLGANPLISAETGRPQMILATTSPVSYVPSAKEYDRDFLMRESVQPFASPQEASLRSVRLPISAAEESYENVVFTEKPWSAELLADARMEQWLAATGKFYVPAQPGQVELRTAAGPAVFARDRTQLLQIGVVAGSADPVDRPPAHITVAVTPPSDAANAMRTWLPVKIALREMIEHLQPHDTITLVVMSEFPHVMLEDAAVADSELWFTALDRIDAGTQSNLAEGIRLAAATAISKPGFGDIRRPLIVLSDRFAALDEATNRQLRPLVEDATSQHVDFSWVQLEDRQFASISPAPSSLEGLGTWTVTNSLKDLCHLLDHEIHNAPTLVGTNPRINIKWNEKSVSQYRLIGYQPVGGDFMPTSQTQELHAFDSGTVLFEVILPEEGPNEVAQIELEWRDADGKARKSTQKVSRLQLASSWPASPLSLQAAQLTAECLSLQQNSYFSRRRGNTVDELEKWASAINPALMRHASYPRLELLLPPSQP</sequence>
<accession>A0A2S8FRP9</accession>
<dbReference type="Proteomes" id="UP000238322">
    <property type="component" value="Unassembled WGS sequence"/>
</dbReference>
<proteinExistence type="predicted"/>
<gene>
    <name evidence="2" type="ORF">C5Y83_15270</name>
</gene>
<dbReference type="EMBL" id="PUHY01000010">
    <property type="protein sequence ID" value="PQO34853.1"/>
    <property type="molecule type" value="Genomic_DNA"/>
</dbReference>
<evidence type="ECO:0000313" key="3">
    <source>
        <dbReference type="Proteomes" id="UP000238322"/>
    </source>
</evidence>